<keyword evidence="4" id="KW-1185">Reference proteome</keyword>
<dbReference type="SMART" id="SM00174">
    <property type="entry name" value="RHO"/>
    <property type="match status" value="1"/>
</dbReference>
<dbReference type="NCBIfam" id="TIGR00231">
    <property type="entry name" value="small_GTP"/>
    <property type="match status" value="1"/>
</dbReference>
<sequence length="201" mass="22635">MSVKVIFVGQEGCGKTCIVNRIVYDTFSDKSKSTIIQTINSTTLTYDERSVPIQIFDLAGSEKYTNTVANFFHNAKIAVLVFSIDNLKSFENVDMWKNLIDKELNTKNETDSDYAFLILVGTKSDKIDERKVEKSNAQEKARNFGCSTDYIEVSSLTGDKIKKLKDEIAKIAINCINDVVPFHDIIETGNKADTQEKKCCF</sequence>
<gene>
    <name evidence="3" type="ORF">M9Y10_025752</name>
</gene>
<dbReference type="CDD" id="cd00154">
    <property type="entry name" value="Rab"/>
    <property type="match status" value="1"/>
</dbReference>
<dbReference type="InterPro" id="IPR050227">
    <property type="entry name" value="Rab"/>
</dbReference>
<accession>A0ABR2HAJ7</accession>
<dbReference type="EMBL" id="JAPFFF010000037">
    <property type="protein sequence ID" value="KAK8842886.1"/>
    <property type="molecule type" value="Genomic_DNA"/>
</dbReference>
<comment type="caution">
    <text evidence="3">The sequence shown here is derived from an EMBL/GenBank/DDBJ whole genome shotgun (WGS) entry which is preliminary data.</text>
</comment>
<dbReference type="PANTHER" id="PTHR47977">
    <property type="entry name" value="RAS-RELATED PROTEIN RAB"/>
    <property type="match status" value="1"/>
</dbReference>
<dbReference type="SUPFAM" id="SSF52540">
    <property type="entry name" value="P-loop containing nucleoside triphosphate hydrolases"/>
    <property type="match status" value="1"/>
</dbReference>
<reference evidence="3 4" key="1">
    <citation type="submission" date="2024-04" db="EMBL/GenBank/DDBJ databases">
        <title>Tritrichomonas musculus Genome.</title>
        <authorList>
            <person name="Alves-Ferreira E."/>
            <person name="Grigg M."/>
            <person name="Lorenzi H."/>
            <person name="Galac M."/>
        </authorList>
    </citation>
    <scope>NUCLEOTIDE SEQUENCE [LARGE SCALE GENOMIC DNA]</scope>
    <source>
        <strain evidence="3 4">EAF2021</strain>
    </source>
</reference>
<dbReference type="InterPro" id="IPR005225">
    <property type="entry name" value="Small_GTP-bd"/>
</dbReference>
<dbReference type="Gene3D" id="3.40.50.300">
    <property type="entry name" value="P-loop containing nucleotide triphosphate hydrolases"/>
    <property type="match status" value="1"/>
</dbReference>
<dbReference type="PROSITE" id="PS51419">
    <property type="entry name" value="RAB"/>
    <property type="match status" value="1"/>
</dbReference>
<dbReference type="PRINTS" id="PR00449">
    <property type="entry name" value="RASTRNSFRMNG"/>
</dbReference>
<proteinExistence type="predicted"/>
<keyword evidence="1" id="KW-0547">Nucleotide-binding</keyword>
<evidence type="ECO:0000313" key="3">
    <source>
        <dbReference type="EMBL" id="KAK8842886.1"/>
    </source>
</evidence>
<dbReference type="Proteomes" id="UP001470230">
    <property type="component" value="Unassembled WGS sequence"/>
</dbReference>
<dbReference type="InterPro" id="IPR027417">
    <property type="entry name" value="P-loop_NTPase"/>
</dbReference>
<dbReference type="PROSITE" id="PS51420">
    <property type="entry name" value="RHO"/>
    <property type="match status" value="1"/>
</dbReference>
<evidence type="ECO:0000256" key="1">
    <source>
        <dbReference type="ARBA" id="ARBA00022741"/>
    </source>
</evidence>
<organism evidence="3 4">
    <name type="scientific">Tritrichomonas musculus</name>
    <dbReference type="NCBI Taxonomy" id="1915356"/>
    <lineage>
        <taxon>Eukaryota</taxon>
        <taxon>Metamonada</taxon>
        <taxon>Parabasalia</taxon>
        <taxon>Tritrichomonadida</taxon>
        <taxon>Tritrichomonadidae</taxon>
        <taxon>Tritrichomonas</taxon>
    </lineage>
</organism>
<evidence type="ECO:0000256" key="2">
    <source>
        <dbReference type="ARBA" id="ARBA00023134"/>
    </source>
</evidence>
<keyword evidence="2" id="KW-0342">GTP-binding</keyword>
<dbReference type="SMART" id="SM00175">
    <property type="entry name" value="RAB"/>
    <property type="match status" value="1"/>
</dbReference>
<dbReference type="Pfam" id="PF00071">
    <property type="entry name" value="Ras"/>
    <property type="match status" value="1"/>
</dbReference>
<evidence type="ECO:0000313" key="4">
    <source>
        <dbReference type="Proteomes" id="UP001470230"/>
    </source>
</evidence>
<dbReference type="PROSITE" id="PS51421">
    <property type="entry name" value="RAS"/>
    <property type="match status" value="1"/>
</dbReference>
<dbReference type="SMART" id="SM00173">
    <property type="entry name" value="RAS"/>
    <property type="match status" value="1"/>
</dbReference>
<dbReference type="InterPro" id="IPR001806">
    <property type="entry name" value="Small_GTPase"/>
</dbReference>
<protein>
    <submittedName>
        <fullName evidence="3">GTPase Ryh1</fullName>
    </submittedName>
</protein>
<name>A0ABR2HAJ7_9EUKA</name>